<organism evidence="2 3">
    <name type="scientific">Fusarium sarcochroum</name>
    <dbReference type="NCBI Taxonomy" id="1208366"/>
    <lineage>
        <taxon>Eukaryota</taxon>
        <taxon>Fungi</taxon>
        <taxon>Dikarya</taxon>
        <taxon>Ascomycota</taxon>
        <taxon>Pezizomycotina</taxon>
        <taxon>Sordariomycetes</taxon>
        <taxon>Hypocreomycetidae</taxon>
        <taxon>Hypocreales</taxon>
        <taxon>Nectriaceae</taxon>
        <taxon>Fusarium</taxon>
        <taxon>Fusarium lateritium species complex</taxon>
    </lineage>
</organism>
<proteinExistence type="predicted"/>
<feature type="compositionally biased region" description="Low complexity" evidence="1">
    <location>
        <begin position="232"/>
        <end position="245"/>
    </location>
</feature>
<dbReference type="OrthoDB" id="4843554at2759"/>
<feature type="compositionally biased region" description="Low complexity" evidence="1">
    <location>
        <begin position="177"/>
        <end position="191"/>
    </location>
</feature>
<name>A0A8H4U7D3_9HYPO</name>
<dbReference type="AlphaFoldDB" id="A0A8H4U7D3"/>
<feature type="compositionally biased region" description="Basic and acidic residues" evidence="1">
    <location>
        <begin position="192"/>
        <end position="201"/>
    </location>
</feature>
<keyword evidence="3" id="KW-1185">Reference proteome</keyword>
<feature type="region of interest" description="Disordered" evidence="1">
    <location>
        <begin position="174"/>
        <end position="250"/>
    </location>
</feature>
<reference evidence="2" key="1">
    <citation type="journal article" date="2020" name="BMC Genomics">
        <title>Correction to: Identification and distribution of gene clusters required for synthesis of sphingolipid metabolism inhibitors in diverse species of the filamentous fungus Fusarium.</title>
        <authorList>
            <person name="Kim H.S."/>
            <person name="Lohmar J.M."/>
            <person name="Busman M."/>
            <person name="Brown D.W."/>
            <person name="Naumann T.A."/>
            <person name="Divon H.H."/>
            <person name="Lysoe E."/>
            <person name="Uhlig S."/>
            <person name="Proctor R.H."/>
        </authorList>
    </citation>
    <scope>NUCLEOTIDE SEQUENCE</scope>
    <source>
        <strain evidence="2">NRRL 20472</strain>
    </source>
</reference>
<gene>
    <name evidence="2" type="ORF">FSARC_1948</name>
</gene>
<evidence type="ECO:0000256" key="1">
    <source>
        <dbReference type="SAM" id="MobiDB-lite"/>
    </source>
</evidence>
<dbReference type="Proteomes" id="UP000622797">
    <property type="component" value="Unassembled WGS sequence"/>
</dbReference>
<dbReference type="EMBL" id="JABEXW010000100">
    <property type="protein sequence ID" value="KAF4971226.1"/>
    <property type="molecule type" value="Genomic_DNA"/>
</dbReference>
<accession>A0A8H4U7D3</accession>
<evidence type="ECO:0000313" key="3">
    <source>
        <dbReference type="Proteomes" id="UP000622797"/>
    </source>
</evidence>
<feature type="compositionally biased region" description="Polar residues" evidence="1">
    <location>
        <begin position="216"/>
        <end position="226"/>
    </location>
</feature>
<reference evidence="2" key="2">
    <citation type="submission" date="2020-05" db="EMBL/GenBank/DDBJ databases">
        <authorList>
            <person name="Kim H.-S."/>
            <person name="Proctor R.H."/>
            <person name="Brown D.W."/>
        </authorList>
    </citation>
    <scope>NUCLEOTIDE SEQUENCE</scope>
    <source>
        <strain evidence="2">NRRL 20472</strain>
    </source>
</reference>
<evidence type="ECO:0000313" key="2">
    <source>
        <dbReference type="EMBL" id="KAF4971226.1"/>
    </source>
</evidence>
<protein>
    <submittedName>
        <fullName evidence="2">Uncharacterized protein</fullName>
    </submittedName>
</protein>
<sequence>MECSQDLLVEVLENLAIFRFLSLFLSLNGKRLILTSRPIFRATTFDAPSPASAATGEVTKRPLLDGFEEPFVAMRLSWAGQAAISGLVGITMANVLPLDDIPLMCVTICGPIVELTSKCDIHGNHLAKRQPQAPWVPKLAVEPPETDPLRFDRRDDELHKRSFSIIRAAPTSFPQQIATTESESLSSTSSVDSDRVTDRSTTRTTTASSLIRSTTQARPTRSTSGDRSMAASGTSWGTSQQTGSSPAEGDPEQECVCLNKSFDVAKVAALCQDCIVVDGHKQNNMDIVMNACGFKQLSYSSDKDSVVDNVKVEATRPTAVGATQVSAANAVVRIKSAFCFWVGLSSLLLGFAVAI</sequence>
<comment type="caution">
    <text evidence="2">The sequence shown here is derived from an EMBL/GenBank/DDBJ whole genome shotgun (WGS) entry which is preliminary data.</text>
</comment>
<feature type="compositionally biased region" description="Low complexity" evidence="1">
    <location>
        <begin position="202"/>
        <end position="215"/>
    </location>
</feature>